<feature type="transmembrane region" description="Helical" evidence="7">
    <location>
        <begin position="67"/>
        <end position="90"/>
    </location>
</feature>
<feature type="domain" description="EamA" evidence="8">
    <location>
        <begin position="150"/>
        <end position="286"/>
    </location>
</feature>
<dbReference type="RefSeq" id="WP_151534798.1">
    <property type="nucleotide sequence ID" value="NZ_WBOS01000003.1"/>
</dbReference>
<comment type="subcellular location">
    <subcellularLocation>
        <location evidence="1">Cell membrane</location>
        <topology evidence="1">Multi-pass membrane protein</topology>
    </subcellularLocation>
</comment>
<protein>
    <submittedName>
        <fullName evidence="9">DMT family transporter</fullName>
    </submittedName>
</protein>
<evidence type="ECO:0000313" key="9">
    <source>
        <dbReference type="EMBL" id="KAB2336845.1"/>
    </source>
</evidence>
<keyword evidence="6 7" id="KW-0472">Membrane</keyword>
<dbReference type="SUPFAM" id="SSF103481">
    <property type="entry name" value="Multidrug resistance efflux transporter EmrE"/>
    <property type="match status" value="2"/>
</dbReference>
<dbReference type="Pfam" id="PF00892">
    <property type="entry name" value="EamA"/>
    <property type="match status" value="2"/>
</dbReference>
<name>A0A6L3V921_9BACI</name>
<feature type="transmembrane region" description="Helical" evidence="7">
    <location>
        <begin position="212"/>
        <end position="232"/>
    </location>
</feature>
<sequence length="304" mass="33230">MENVFTKSTAMLLVLILIWGASWPINKIAVPHSPPLLYAGLRALLGGILLTLIIWKTRKAINWRNNWKKYFIATFFNSILFFGLQTAGLLYLPGGLFSVLVYFQPILLGLFAWLLLGESLSPIRIIGLLLGFAGIVVVSVDGLTVHISAIGVTLGLLTAISWAFGVIYVKKISKEVDAFWMVAMQCIIGGISLLGLGSMFEDWSAIEWGRPQYQLGLVFGATIGIPLAYILYYKLVSAGEASKVGSSTFLIPIVAVLLGVIFLRETVTYRLIVGLVLVGLSIRFVNLQKKPQKKQKQGDGPVAS</sequence>
<dbReference type="AlphaFoldDB" id="A0A6L3V921"/>
<accession>A0A6L3V921</accession>
<dbReference type="GO" id="GO:0005886">
    <property type="term" value="C:plasma membrane"/>
    <property type="evidence" value="ECO:0007669"/>
    <property type="project" value="UniProtKB-SubCell"/>
</dbReference>
<feature type="transmembrane region" description="Helical" evidence="7">
    <location>
        <begin position="123"/>
        <end position="140"/>
    </location>
</feature>
<dbReference type="Gene3D" id="1.10.3730.20">
    <property type="match status" value="1"/>
</dbReference>
<evidence type="ECO:0000256" key="3">
    <source>
        <dbReference type="ARBA" id="ARBA00022475"/>
    </source>
</evidence>
<feature type="transmembrane region" description="Helical" evidence="7">
    <location>
        <begin position="244"/>
        <end position="263"/>
    </location>
</feature>
<evidence type="ECO:0000256" key="6">
    <source>
        <dbReference type="ARBA" id="ARBA00023136"/>
    </source>
</evidence>
<reference evidence="9 10" key="1">
    <citation type="journal article" date="2016" name="Antonie Van Leeuwenhoek">
        <title>Bacillus depressus sp. nov., isolated from soil of a sunflower field.</title>
        <authorList>
            <person name="Wei X."/>
            <person name="Xin D."/>
            <person name="Xin Y."/>
            <person name="Zhang H."/>
            <person name="Wang T."/>
            <person name="Zhang J."/>
        </authorList>
    </citation>
    <scope>NUCLEOTIDE SEQUENCE [LARGE SCALE GENOMIC DNA]</scope>
    <source>
        <strain evidence="9 10">BZ1</strain>
    </source>
</reference>
<gene>
    <name evidence="9" type="ORF">F7731_10010</name>
</gene>
<dbReference type="InterPro" id="IPR000620">
    <property type="entry name" value="EamA_dom"/>
</dbReference>
<feature type="transmembrane region" description="Helical" evidence="7">
    <location>
        <begin position="146"/>
        <end position="169"/>
    </location>
</feature>
<proteinExistence type="inferred from homology"/>
<dbReference type="InterPro" id="IPR050638">
    <property type="entry name" value="AA-Vitamin_Transporters"/>
</dbReference>
<evidence type="ECO:0000256" key="1">
    <source>
        <dbReference type="ARBA" id="ARBA00004651"/>
    </source>
</evidence>
<comment type="caution">
    <text evidence="9">The sequence shown here is derived from an EMBL/GenBank/DDBJ whole genome shotgun (WGS) entry which is preliminary data.</text>
</comment>
<keyword evidence="10" id="KW-1185">Reference proteome</keyword>
<comment type="similarity">
    <text evidence="2">Belongs to the EamA transporter family.</text>
</comment>
<evidence type="ECO:0000256" key="7">
    <source>
        <dbReference type="SAM" id="Phobius"/>
    </source>
</evidence>
<feature type="transmembrane region" description="Helical" evidence="7">
    <location>
        <begin position="96"/>
        <end position="116"/>
    </location>
</feature>
<feature type="transmembrane region" description="Helical" evidence="7">
    <location>
        <begin position="37"/>
        <end position="55"/>
    </location>
</feature>
<evidence type="ECO:0000256" key="4">
    <source>
        <dbReference type="ARBA" id="ARBA00022692"/>
    </source>
</evidence>
<feature type="transmembrane region" description="Helical" evidence="7">
    <location>
        <begin position="269"/>
        <end position="286"/>
    </location>
</feature>
<feature type="transmembrane region" description="Helical" evidence="7">
    <location>
        <begin position="178"/>
        <end position="200"/>
    </location>
</feature>
<evidence type="ECO:0000256" key="5">
    <source>
        <dbReference type="ARBA" id="ARBA00022989"/>
    </source>
</evidence>
<keyword evidence="5 7" id="KW-1133">Transmembrane helix</keyword>
<dbReference type="EMBL" id="WBOS01000003">
    <property type="protein sequence ID" value="KAB2336845.1"/>
    <property type="molecule type" value="Genomic_DNA"/>
</dbReference>
<dbReference type="InterPro" id="IPR037185">
    <property type="entry name" value="EmrE-like"/>
</dbReference>
<evidence type="ECO:0000256" key="2">
    <source>
        <dbReference type="ARBA" id="ARBA00007362"/>
    </source>
</evidence>
<organism evidence="9 10">
    <name type="scientific">Cytobacillus depressus</name>
    <dbReference type="NCBI Taxonomy" id="1602942"/>
    <lineage>
        <taxon>Bacteria</taxon>
        <taxon>Bacillati</taxon>
        <taxon>Bacillota</taxon>
        <taxon>Bacilli</taxon>
        <taxon>Bacillales</taxon>
        <taxon>Bacillaceae</taxon>
        <taxon>Cytobacillus</taxon>
    </lineage>
</organism>
<dbReference type="Proteomes" id="UP000481030">
    <property type="component" value="Unassembled WGS sequence"/>
</dbReference>
<feature type="domain" description="EamA" evidence="8">
    <location>
        <begin position="11"/>
        <end position="139"/>
    </location>
</feature>
<keyword evidence="4 7" id="KW-0812">Transmembrane</keyword>
<dbReference type="PANTHER" id="PTHR32322">
    <property type="entry name" value="INNER MEMBRANE TRANSPORTER"/>
    <property type="match status" value="1"/>
</dbReference>
<dbReference type="OrthoDB" id="510638at2"/>
<dbReference type="PANTHER" id="PTHR32322:SF18">
    <property type="entry name" value="S-ADENOSYLMETHIONINE_S-ADENOSYLHOMOCYSTEINE TRANSPORTER"/>
    <property type="match status" value="1"/>
</dbReference>
<evidence type="ECO:0000259" key="8">
    <source>
        <dbReference type="Pfam" id="PF00892"/>
    </source>
</evidence>
<evidence type="ECO:0000313" key="10">
    <source>
        <dbReference type="Proteomes" id="UP000481030"/>
    </source>
</evidence>
<keyword evidence="3" id="KW-1003">Cell membrane</keyword>